<protein>
    <submittedName>
        <fullName evidence="2">Uncharacterized protein</fullName>
    </submittedName>
</protein>
<evidence type="ECO:0000256" key="1">
    <source>
        <dbReference type="SAM" id="Phobius"/>
    </source>
</evidence>
<dbReference type="AlphaFoldDB" id="A0AAE0KPA0"/>
<keyword evidence="1" id="KW-0472">Membrane</keyword>
<name>A0AAE0KPA0_9CHLO</name>
<feature type="transmembrane region" description="Helical" evidence="1">
    <location>
        <begin position="488"/>
        <end position="509"/>
    </location>
</feature>
<organism evidence="2 3">
    <name type="scientific">Cymbomonas tetramitiformis</name>
    <dbReference type="NCBI Taxonomy" id="36881"/>
    <lineage>
        <taxon>Eukaryota</taxon>
        <taxon>Viridiplantae</taxon>
        <taxon>Chlorophyta</taxon>
        <taxon>Pyramimonadophyceae</taxon>
        <taxon>Pyramimonadales</taxon>
        <taxon>Pyramimonadaceae</taxon>
        <taxon>Cymbomonas</taxon>
    </lineage>
</organism>
<evidence type="ECO:0000313" key="2">
    <source>
        <dbReference type="EMBL" id="KAK3255693.1"/>
    </source>
</evidence>
<dbReference type="Proteomes" id="UP001190700">
    <property type="component" value="Unassembled WGS sequence"/>
</dbReference>
<keyword evidence="3" id="KW-1185">Reference proteome</keyword>
<dbReference type="EMBL" id="LGRX02022376">
    <property type="protein sequence ID" value="KAK3255693.1"/>
    <property type="molecule type" value="Genomic_DNA"/>
</dbReference>
<keyword evidence="1" id="KW-1133">Transmembrane helix</keyword>
<sequence length="550" mass="61871">MIQILKRVQDLRHSHYLCSLLSLTLTSMHLRIPLQEMRNMYDRGDLAAYHKELVAKKDVHNRWQKVSMLTRLASQRSMHKARGADTATTAPDPLVAAKAKAEAGQEADGVSIERILGTAVVMAYLEVTRTVKRKQLAAQVQRQRLMDATETGLYEKYLSACRVMMSTIHKQTGWYYRTIMWNLFFLQKPDGSFDISPSLATTLYAGDSSSLLVNPTNVLDEHDMRVSTPSSLIDQCATVDEAYTLWATLCVIGRLKRLPFVWVINPTAIPEERCTIASLATEYVATQLVQHKPEEITELASKAESTVDGWTAQRIMAVKGLRWQVEMTKSAMIVHKENTAYFTPELSSKEKWDLRLQQLKTLALAALRNHPWAKIAVVKKDEVYTRAQRILNQCNGILLMLLCCLWFYYSKAVTCCEEFRARIGCVADTSVECLGHSACYTLMASEPYNCEGFQCDALEDSDVPDGYQPLPGGFTCSAFPKDTLMDKVWMAIFITAIILPVNLSFMTLFTAGGTYQVPNHWESNVKIKADKVCPVTSLPDVCHMSSPYAV</sequence>
<gene>
    <name evidence="2" type="ORF">CYMTET_35137</name>
</gene>
<comment type="caution">
    <text evidence="2">The sequence shown here is derived from an EMBL/GenBank/DDBJ whole genome shotgun (WGS) entry which is preliminary data.</text>
</comment>
<accession>A0AAE0KPA0</accession>
<reference evidence="2 3" key="1">
    <citation type="journal article" date="2015" name="Genome Biol. Evol.">
        <title>Comparative Genomics of a Bacterivorous Green Alga Reveals Evolutionary Causalities and Consequences of Phago-Mixotrophic Mode of Nutrition.</title>
        <authorList>
            <person name="Burns J.A."/>
            <person name="Paasch A."/>
            <person name="Narechania A."/>
            <person name="Kim E."/>
        </authorList>
    </citation>
    <scope>NUCLEOTIDE SEQUENCE [LARGE SCALE GENOMIC DNA]</scope>
    <source>
        <strain evidence="2 3">PLY_AMNH</strain>
    </source>
</reference>
<proteinExistence type="predicted"/>
<keyword evidence="1" id="KW-0812">Transmembrane</keyword>
<evidence type="ECO:0000313" key="3">
    <source>
        <dbReference type="Proteomes" id="UP001190700"/>
    </source>
</evidence>